<name>A0AC34F0V6_9BILA</name>
<organism evidence="1 2">
    <name type="scientific">Panagrolaimus sp. ES5</name>
    <dbReference type="NCBI Taxonomy" id="591445"/>
    <lineage>
        <taxon>Eukaryota</taxon>
        <taxon>Metazoa</taxon>
        <taxon>Ecdysozoa</taxon>
        <taxon>Nematoda</taxon>
        <taxon>Chromadorea</taxon>
        <taxon>Rhabditida</taxon>
        <taxon>Tylenchina</taxon>
        <taxon>Panagrolaimomorpha</taxon>
        <taxon>Panagrolaimoidea</taxon>
        <taxon>Panagrolaimidae</taxon>
        <taxon>Panagrolaimus</taxon>
    </lineage>
</organism>
<sequence length="278" mass="31466">MSFKKSVALEGLFSSSAASRPDGSWDTNDLLTSNHSGKDDFITSDENGKDSDDESEERGFRKYAKLILPHVGLVLLTCAYTLIGASIFYSFENPNELATKRQQLNLLYLRQEQFVSSVLQLAENNETDRKGMVGFGDLMPRRDQYMYLILSYIILGLAITTMCIDLVGVQYIRKIHYFGRKIQDARSALAVVGGKVVLVSELYANLMQKRARNGARDAFIIENLYVSKHIIPFIPSDIRWIRYIDQNDQASMSSSSSLELHSCRFCHSRFSISISHHP</sequence>
<dbReference type="WBParaSite" id="ES5_v2.g10575.t1">
    <property type="protein sequence ID" value="ES5_v2.g10575.t1"/>
    <property type="gene ID" value="ES5_v2.g10575"/>
</dbReference>
<reference evidence="2" key="1">
    <citation type="submission" date="2022-11" db="UniProtKB">
        <authorList>
            <consortium name="WormBaseParasite"/>
        </authorList>
    </citation>
    <scope>IDENTIFICATION</scope>
</reference>
<accession>A0AC34F0V6</accession>
<dbReference type="Proteomes" id="UP000887579">
    <property type="component" value="Unplaced"/>
</dbReference>
<evidence type="ECO:0000313" key="2">
    <source>
        <dbReference type="WBParaSite" id="ES5_v2.g10575.t1"/>
    </source>
</evidence>
<protein>
    <submittedName>
        <fullName evidence="2">Potassium channel domain-containing protein</fullName>
    </submittedName>
</protein>
<evidence type="ECO:0000313" key="1">
    <source>
        <dbReference type="Proteomes" id="UP000887579"/>
    </source>
</evidence>
<proteinExistence type="predicted"/>